<feature type="binding site" evidence="11">
    <location>
        <position position="292"/>
    </location>
    <ligand>
        <name>Zn(2+)</name>
        <dbReference type="ChEBI" id="CHEBI:29105"/>
        <label>1</label>
    </ligand>
</feature>
<name>A0A067NYG6_PLEO1</name>
<evidence type="ECO:0000256" key="12">
    <source>
        <dbReference type="PROSITE-ProRule" id="PRU00146"/>
    </source>
</evidence>
<dbReference type="InterPro" id="IPR011011">
    <property type="entry name" value="Znf_FYVE_PHD"/>
</dbReference>
<dbReference type="GO" id="GO:0008270">
    <property type="term" value="F:zinc ion binding"/>
    <property type="evidence" value="ECO:0007669"/>
    <property type="project" value="UniProtKB-KW"/>
</dbReference>
<dbReference type="AlphaFoldDB" id="A0A067NYG6"/>
<feature type="site" description="Histone H3K4me3 binding" evidence="10">
    <location>
        <position position="313"/>
    </location>
</feature>
<dbReference type="Gene3D" id="3.30.40.10">
    <property type="entry name" value="Zinc/RING finger domain, C3HC4 (zinc finger)"/>
    <property type="match status" value="1"/>
</dbReference>
<comment type="similarity">
    <text evidence="2 13">Belongs to the ING family.</text>
</comment>
<keyword evidence="4 12" id="KW-0863">Zinc-finger</keyword>
<evidence type="ECO:0000256" key="6">
    <source>
        <dbReference type="ARBA" id="ARBA00022853"/>
    </source>
</evidence>
<keyword evidence="6 13" id="KW-0156">Chromatin regulator</keyword>
<evidence type="ECO:0000256" key="8">
    <source>
        <dbReference type="ARBA" id="ARBA00023163"/>
    </source>
</evidence>
<feature type="binding site" evidence="11">
    <location>
        <position position="309"/>
    </location>
    <ligand>
        <name>Zn(2+)</name>
        <dbReference type="ChEBI" id="CHEBI:29105"/>
        <label>2</label>
    </ligand>
</feature>
<protein>
    <recommendedName>
        <fullName evidence="13">Chromatin modification-related protein</fullName>
    </recommendedName>
</protein>
<dbReference type="PANTHER" id="PTHR10333">
    <property type="entry name" value="INHIBITOR OF GROWTH PROTEIN"/>
    <property type="match status" value="1"/>
</dbReference>
<dbReference type="HOGENOM" id="CLU_031900_2_0_1"/>
<evidence type="ECO:0000256" key="9">
    <source>
        <dbReference type="ARBA" id="ARBA00023242"/>
    </source>
</evidence>
<dbReference type="Pfam" id="PF12998">
    <property type="entry name" value="ING"/>
    <property type="match status" value="1"/>
</dbReference>
<feature type="binding site" evidence="11">
    <location>
        <position position="331"/>
    </location>
    <ligand>
        <name>Zn(2+)</name>
        <dbReference type="ChEBI" id="CHEBI:29105"/>
        <label>2</label>
    </ligand>
</feature>
<dbReference type="GO" id="GO:0006325">
    <property type="term" value="P:chromatin organization"/>
    <property type="evidence" value="ECO:0007669"/>
    <property type="project" value="UniProtKB-KW"/>
</dbReference>
<dbReference type="CDD" id="cd16858">
    <property type="entry name" value="ING_ING3_Yng2p"/>
    <property type="match status" value="1"/>
</dbReference>
<dbReference type="InterPro" id="IPR013083">
    <property type="entry name" value="Znf_RING/FYVE/PHD"/>
</dbReference>
<evidence type="ECO:0000256" key="10">
    <source>
        <dbReference type="PIRSR" id="PIRSR628651-50"/>
    </source>
</evidence>
<dbReference type="PANTHER" id="PTHR10333:SF103">
    <property type="entry name" value="INHIBITOR OF GROWTH PROTEIN 3"/>
    <property type="match status" value="1"/>
</dbReference>
<keyword evidence="8" id="KW-0804">Transcription</keyword>
<keyword evidence="9 13" id="KW-0539">Nucleus</keyword>
<dbReference type="SMART" id="SM01408">
    <property type="entry name" value="ING"/>
    <property type="match status" value="1"/>
</dbReference>
<feature type="site" description="Histone H3K4me3 binding" evidence="10">
    <location>
        <position position="304"/>
    </location>
</feature>
<evidence type="ECO:0000256" key="14">
    <source>
        <dbReference type="SAM" id="MobiDB-lite"/>
    </source>
</evidence>
<dbReference type="InterPro" id="IPR024610">
    <property type="entry name" value="ING_N_histone-binding"/>
</dbReference>
<comment type="subunit">
    <text evidence="13">Component of an histone acetyltransferase complex. Interacts with H3K4me3 and to a lesser extent with H3K4me2.</text>
</comment>
<organism evidence="16 17">
    <name type="scientific">Pleurotus ostreatus (strain PC15)</name>
    <name type="common">Oyster mushroom</name>
    <dbReference type="NCBI Taxonomy" id="1137138"/>
    <lineage>
        <taxon>Eukaryota</taxon>
        <taxon>Fungi</taxon>
        <taxon>Dikarya</taxon>
        <taxon>Basidiomycota</taxon>
        <taxon>Agaricomycotina</taxon>
        <taxon>Agaricomycetes</taxon>
        <taxon>Agaricomycetidae</taxon>
        <taxon>Agaricales</taxon>
        <taxon>Pleurotineae</taxon>
        <taxon>Pleurotaceae</taxon>
        <taxon>Pleurotus</taxon>
    </lineage>
</organism>
<proteinExistence type="inferred from homology"/>
<evidence type="ECO:0000256" key="11">
    <source>
        <dbReference type="PIRSR" id="PIRSR628651-51"/>
    </source>
</evidence>
<feature type="region of interest" description="Disordered" evidence="14">
    <location>
        <begin position="185"/>
        <end position="284"/>
    </location>
</feature>
<dbReference type="OrthoDB" id="5411773at2759"/>
<dbReference type="SMART" id="SM00249">
    <property type="entry name" value="PHD"/>
    <property type="match status" value="1"/>
</dbReference>
<evidence type="ECO:0000256" key="7">
    <source>
        <dbReference type="ARBA" id="ARBA00023015"/>
    </source>
</evidence>
<keyword evidence="3 11" id="KW-0479">Metal-binding</keyword>
<gene>
    <name evidence="16" type="ORF">PLEOSDRAFT_1031248</name>
</gene>
<dbReference type="CDD" id="cd15505">
    <property type="entry name" value="PHD_ING"/>
    <property type="match status" value="1"/>
</dbReference>
<dbReference type="Proteomes" id="UP000027073">
    <property type="component" value="Unassembled WGS sequence"/>
</dbReference>
<dbReference type="GO" id="GO:0005634">
    <property type="term" value="C:nucleus"/>
    <property type="evidence" value="ECO:0007669"/>
    <property type="project" value="UniProtKB-SubCell"/>
</dbReference>
<evidence type="ECO:0000256" key="1">
    <source>
        <dbReference type="ARBA" id="ARBA00004123"/>
    </source>
</evidence>
<dbReference type="InterPro" id="IPR001965">
    <property type="entry name" value="Znf_PHD"/>
</dbReference>
<dbReference type="PROSITE" id="PS50016">
    <property type="entry name" value="ZF_PHD_2"/>
    <property type="match status" value="1"/>
</dbReference>
<feature type="site" description="Histone H3K4me3 binding" evidence="10">
    <location>
        <position position="300"/>
    </location>
</feature>
<feature type="compositionally biased region" description="Pro residues" evidence="14">
    <location>
        <begin position="229"/>
        <end position="241"/>
    </location>
</feature>
<keyword evidence="5 11" id="KW-0862">Zinc</keyword>
<evidence type="ECO:0000259" key="15">
    <source>
        <dbReference type="PROSITE" id="PS50016"/>
    </source>
</evidence>
<evidence type="ECO:0000256" key="5">
    <source>
        <dbReference type="ARBA" id="ARBA00022833"/>
    </source>
</evidence>
<evidence type="ECO:0000313" key="16">
    <source>
        <dbReference type="EMBL" id="KDQ33118.1"/>
    </source>
</evidence>
<feature type="region of interest" description="Disordered" evidence="14">
    <location>
        <begin position="62"/>
        <end position="93"/>
    </location>
</feature>
<accession>A0A067NYG6</accession>
<feature type="binding site" evidence="11">
    <location>
        <position position="290"/>
    </location>
    <ligand>
        <name>Zn(2+)</name>
        <dbReference type="ChEBI" id="CHEBI:29105"/>
        <label>1</label>
    </ligand>
</feature>
<evidence type="ECO:0000256" key="3">
    <source>
        <dbReference type="ARBA" id="ARBA00022723"/>
    </source>
</evidence>
<dbReference type="InterPro" id="IPR028651">
    <property type="entry name" value="ING_fam"/>
</dbReference>
<feature type="domain" description="PHD-type" evidence="15">
    <location>
        <begin position="287"/>
        <end position="337"/>
    </location>
</feature>
<evidence type="ECO:0000256" key="2">
    <source>
        <dbReference type="ARBA" id="ARBA00010210"/>
    </source>
</evidence>
<comment type="domain">
    <text evidence="13">The PHD-type zinc finger mediates the binding to H3K4me3.</text>
</comment>
<dbReference type="STRING" id="1137138.A0A067NYG6"/>
<dbReference type="InterPro" id="IPR019787">
    <property type="entry name" value="Znf_PHD-finger"/>
</dbReference>
<dbReference type="VEuPathDB" id="FungiDB:PLEOSDRAFT_1031248"/>
<feature type="binding site" evidence="11">
    <location>
        <position position="303"/>
    </location>
    <ligand>
        <name>Zn(2+)</name>
        <dbReference type="ChEBI" id="CHEBI:29105"/>
        <label>2</label>
    </ligand>
</feature>
<keyword evidence="7" id="KW-0805">Transcription regulation</keyword>
<comment type="subcellular location">
    <subcellularLocation>
        <location evidence="1 13">Nucleus</location>
    </subcellularLocation>
</comment>
<feature type="binding site" evidence="11">
    <location>
        <position position="315"/>
    </location>
    <ligand>
        <name>Zn(2+)</name>
        <dbReference type="ChEBI" id="CHEBI:29105"/>
        <label>1</label>
    </ligand>
</feature>
<sequence>MSVSVQNLEEAATVASEFIYSLDNLPNEVAHLLQEIKHRDARVLELQREVEKDSARYIRHQLRSGNSSNSNSNPNSTAPSPAANGKTNGSNNAHLALPEKIDAAYIELNNLSDEKTALARRLVELFMRTRARLDIDLSKVRVLQGEIPEPLPSWVGLGKEETSPNVSVKMEKPAPLTDSALRKAESMLKSAQATSIPIDRGSPTPSNGGNPTKKRKLAASASIKLPPRASTPPAPAPPITTPIPRSRLSRQIHPPPVVKKLEEDEEMEGEAEEDAEEDDEEDADDERLYCFCQKRSYGDMIACDNEGKCPYEWFHLGCVGLKQPTPEKWYCSECLSKGAGTIKGSILTSSVGRKGRKK</sequence>
<feature type="compositionally biased region" description="Low complexity" evidence="14">
    <location>
        <begin position="66"/>
        <end position="84"/>
    </location>
</feature>
<reference evidence="17" key="1">
    <citation type="journal article" date="2014" name="Proc. Natl. Acad. Sci. U.S.A.">
        <title>Extensive sampling of basidiomycete genomes demonstrates inadequacy of the white-rot/brown-rot paradigm for wood decay fungi.</title>
        <authorList>
            <person name="Riley R."/>
            <person name="Salamov A.A."/>
            <person name="Brown D.W."/>
            <person name="Nagy L.G."/>
            <person name="Floudas D."/>
            <person name="Held B.W."/>
            <person name="Levasseur A."/>
            <person name="Lombard V."/>
            <person name="Morin E."/>
            <person name="Otillar R."/>
            <person name="Lindquist E.A."/>
            <person name="Sun H."/>
            <person name="LaButti K.M."/>
            <person name="Schmutz J."/>
            <person name="Jabbour D."/>
            <person name="Luo H."/>
            <person name="Baker S.E."/>
            <person name="Pisabarro A.G."/>
            <person name="Walton J.D."/>
            <person name="Blanchette R.A."/>
            <person name="Henrissat B."/>
            <person name="Martin F."/>
            <person name="Cullen D."/>
            <person name="Hibbett D.S."/>
            <person name="Grigoriev I.V."/>
        </authorList>
    </citation>
    <scope>NUCLEOTIDE SEQUENCE [LARGE SCALE GENOMIC DNA]</scope>
    <source>
        <strain evidence="17">PC15</strain>
    </source>
</reference>
<evidence type="ECO:0000256" key="13">
    <source>
        <dbReference type="RuleBase" id="RU361213"/>
    </source>
</evidence>
<dbReference type="Gene3D" id="6.10.140.1740">
    <property type="match status" value="1"/>
</dbReference>
<feature type="site" description="Histone H3K4me3 binding" evidence="10">
    <location>
        <position position="289"/>
    </location>
</feature>
<dbReference type="EMBL" id="KL198004">
    <property type="protein sequence ID" value="KDQ33118.1"/>
    <property type="molecule type" value="Genomic_DNA"/>
</dbReference>
<feature type="compositionally biased region" description="Acidic residues" evidence="14">
    <location>
        <begin position="263"/>
        <end position="284"/>
    </location>
</feature>
<feature type="binding site" evidence="11">
    <location>
        <position position="334"/>
    </location>
    <ligand>
        <name>Zn(2+)</name>
        <dbReference type="ChEBI" id="CHEBI:29105"/>
        <label>2</label>
    </ligand>
</feature>
<dbReference type="FunCoup" id="A0A067NYG6">
    <property type="interactions" value="112"/>
</dbReference>
<feature type="binding site" evidence="11">
    <location>
        <position position="318"/>
    </location>
    <ligand>
        <name>Zn(2+)</name>
        <dbReference type="ChEBI" id="CHEBI:29105"/>
        <label>1</label>
    </ligand>
</feature>
<dbReference type="GO" id="GO:0000785">
    <property type="term" value="C:chromatin"/>
    <property type="evidence" value="ECO:0007669"/>
    <property type="project" value="UniProtKB-ARBA"/>
</dbReference>
<dbReference type="InParanoid" id="A0A067NYG6"/>
<dbReference type="SUPFAM" id="SSF57903">
    <property type="entry name" value="FYVE/PHD zinc finger"/>
    <property type="match status" value="1"/>
</dbReference>
<comment type="function">
    <text evidence="13">Component of an histone acetyltransferase complex.</text>
</comment>
<evidence type="ECO:0000313" key="17">
    <source>
        <dbReference type="Proteomes" id="UP000027073"/>
    </source>
</evidence>
<evidence type="ECO:0000256" key="4">
    <source>
        <dbReference type="ARBA" id="ARBA00022771"/>
    </source>
</evidence>